<dbReference type="PANTHER" id="PTHR44169:SF6">
    <property type="entry name" value="NADPH-DEPENDENT 1-ACYLDIHYDROXYACETONE PHOSPHATE REDUCTASE"/>
    <property type="match status" value="1"/>
</dbReference>
<comment type="similarity">
    <text evidence="1 3">Belongs to the short-chain dehydrogenases/reductases (SDR) family.</text>
</comment>
<protein>
    <recommendedName>
        <fullName evidence="7">Short-chain dehydrogenase/reductase</fullName>
    </recommendedName>
</protein>
<dbReference type="Proteomes" id="UP001497453">
    <property type="component" value="Chromosome 1"/>
</dbReference>
<reference evidence="6" key="1">
    <citation type="submission" date="2024-04" db="EMBL/GenBank/DDBJ databases">
        <authorList>
            <person name="Shaw F."/>
            <person name="Minotto A."/>
        </authorList>
    </citation>
    <scope>NUCLEOTIDE SEQUENCE [LARGE SCALE GENOMIC DNA]</scope>
</reference>
<evidence type="ECO:0000313" key="5">
    <source>
        <dbReference type="EMBL" id="CAL1694559.1"/>
    </source>
</evidence>
<evidence type="ECO:0000256" key="2">
    <source>
        <dbReference type="ARBA" id="ARBA00023002"/>
    </source>
</evidence>
<evidence type="ECO:0000313" key="6">
    <source>
        <dbReference type="Proteomes" id="UP001497453"/>
    </source>
</evidence>
<sequence>MSTQKIVLVTGCSKGGIGFSLCEAYAAQGCVVYATARRPEAMEGFRDPSKIRALKLDVLSDENVHDVVKTIIDREGRIDILVNNAGSAAPGAMLDLTIDEARRAFEINTFSVLTVSKAVAPYMAQRKSGTIVNIGSIAAEFPTPWAGIYSATKAAMHMITDTLWMECQPLGINVTLVAPGAVISNISVNAHPLLKIPENTLYRDYIPQIMRRLNVSQNAASSMNTDEFARRVAKETVRKNPPRYLTLGGASTLFKIFVWLPRVWVLKLLWWRFSKP</sequence>
<dbReference type="Gene3D" id="3.40.50.720">
    <property type="entry name" value="NAD(P)-binding Rossmann-like Domain"/>
    <property type="match status" value="1"/>
</dbReference>
<evidence type="ECO:0000256" key="4">
    <source>
        <dbReference type="SAM" id="Phobius"/>
    </source>
</evidence>
<evidence type="ECO:0008006" key="7">
    <source>
        <dbReference type="Google" id="ProtNLM"/>
    </source>
</evidence>
<evidence type="ECO:0000256" key="3">
    <source>
        <dbReference type="RuleBase" id="RU000363"/>
    </source>
</evidence>
<dbReference type="InterPro" id="IPR002347">
    <property type="entry name" value="SDR_fam"/>
</dbReference>
<dbReference type="PRINTS" id="PR00080">
    <property type="entry name" value="SDRFAMILY"/>
</dbReference>
<dbReference type="InterPro" id="IPR036291">
    <property type="entry name" value="NAD(P)-bd_dom_sf"/>
</dbReference>
<keyword evidence="4" id="KW-1133">Transmembrane helix</keyword>
<keyword evidence="6" id="KW-1185">Reference proteome</keyword>
<dbReference type="CDD" id="cd05374">
    <property type="entry name" value="17beta-HSD-like_SDR_c"/>
    <property type="match status" value="1"/>
</dbReference>
<dbReference type="SUPFAM" id="SSF51735">
    <property type="entry name" value="NAD(P)-binding Rossmann-fold domains"/>
    <property type="match status" value="1"/>
</dbReference>
<keyword evidence="2" id="KW-0560">Oxidoreductase</keyword>
<accession>A0ABP1CIU6</accession>
<organism evidence="5 6">
    <name type="scientific">Somion occarium</name>
    <dbReference type="NCBI Taxonomy" id="3059160"/>
    <lineage>
        <taxon>Eukaryota</taxon>
        <taxon>Fungi</taxon>
        <taxon>Dikarya</taxon>
        <taxon>Basidiomycota</taxon>
        <taxon>Agaricomycotina</taxon>
        <taxon>Agaricomycetes</taxon>
        <taxon>Polyporales</taxon>
        <taxon>Cerrenaceae</taxon>
        <taxon>Somion</taxon>
    </lineage>
</organism>
<gene>
    <name evidence="5" type="ORF">GFSPODELE1_LOCUS368</name>
</gene>
<dbReference type="Pfam" id="PF00106">
    <property type="entry name" value="adh_short"/>
    <property type="match status" value="1"/>
</dbReference>
<dbReference type="PRINTS" id="PR00081">
    <property type="entry name" value="GDHRDH"/>
</dbReference>
<keyword evidence="4" id="KW-0812">Transmembrane</keyword>
<dbReference type="PANTHER" id="PTHR44169">
    <property type="entry name" value="NADPH-DEPENDENT 1-ACYLDIHYDROXYACETONE PHOSPHATE REDUCTASE"/>
    <property type="match status" value="1"/>
</dbReference>
<evidence type="ECO:0000256" key="1">
    <source>
        <dbReference type="ARBA" id="ARBA00006484"/>
    </source>
</evidence>
<proteinExistence type="inferred from homology"/>
<dbReference type="EMBL" id="OZ037944">
    <property type="protein sequence ID" value="CAL1694559.1"/>
    <property type="molecule type" value="Genomic_DNA"/>
</dbReference>
<name>A0ABP1CIU6_9APHY</name>
<feature type="transmembrane region" description="Helical" evidence="4">
    <location>
        <begin position="244"/>
        <end position="265"/>
    </location>
</feature>
<keyword evidence="4" id="KW-0472">Membrane</keyword>